<dbReference type="InterPro" id="IPR001128">
    <property type="entry name" value="Cyt_P450"/>
</dbReference>
<feature type="binding site" description="axial binding residue" evidence="5">
    <location>
        <position position="442"/>
    </location>
    <ligand>
        <name>heme</name>
        <dbReference type="ChEBI" id="CHEBI:30413"/>
    </ligand>
    <ligandPart>
        <name>Fe</name>
        <dbReference type="ChEBI" id="CHEBI:18248"/>
    </ligandPart>
</feature>
<dbReference type="AlphaFoldDB" id="A0A830HNW1"/>
<feature type="transmembrane region" description="Helical" evidence="7">
    <location>
        <begin position="6"/>
        <end position="26"/>
    </location>
</feature>
<dbReference type="GO" id="GO:0020037">
    <property type="term" value="F:heme binding"/>
    <property type="evidence" value="ECO:0007669"/>
    <property type="project" value="InterPro"/>
</dbReference>
<dbReference type="InterPro" id="IPR036396">
    <property type="entry name" value="Cyt_P450_sf"/>
</dbReference>
<dbReference type="SUPFAM" id="SSF48264">
    <property type="entry name" value="Cytochrome P450"/>
    <property type="match status" value="1"/>
</dbReference>
<dbReference type="InterPro" id="IPR050529">
    <property type="entry name" value="CYP450_sterol_14alpha_dmase"/>
</dbReference>
<proteinExistence type="inferred from homology"/>
<evidence type="ECO:0000256" key="7">
    <source>
        <dbReference type="SAM" id="Phobius"/>
    </source>
</evidence>
<evidence type="ECO:0000256" key="3">
    <source>
        <dbReference type="ARBA" id="ARBA00022723"/>
    </source>
</evidence>
<evidence type="ECO:0000256" key="2">
    <source>
        <dbReference type="ARBA" id="ARBA00022617"/>
    </source>
</evidence>
<keyword evidence="7" id="KW-0472">Membrane</keyword>
<dbReference type="PRINTS" id="PR00465">
    <property type="entry name" value="EP450IV"/>
</dbReference>
<gene>
    <name evidence="8" type="ORF">PPROV_000735500</name>
</gene>
<dbReference type="PANTHER" id="PTHR24304">
    <property type="entry name" value="CYTOCHROME P450 FAMILY 7"/>
    <property type="match status" value="1"/>
</dbReference>
<dbReference type="CDD" id="cd11042">
    <property type="entry name" value="CYP51-like"/>
    <property type="match status" value="1"/>
</dbReference>
<comment type="cofactor">
    <cofactor evidence="5">
        <name>heme</name>
        <dbReference type="ChEBI" id="CHEBI:30413"/>
    </cofactor>
</comment>
<keyword evidence="6" id="KW-0560">Oxidoreductase</keyword>
<name>A0A830HNW1_9CHLO</name>
<evidence type="ECO:0000256" key="4">
    <source>
        <dbReference type="ARBA" id="ARBA00023004"/>
    </source>
</evidence>
<dbReference type="OrthoDB" id="1055148at2759"/>
<dbReference type="InterPro" id="IPR017972">
    <property type="entry name" value="Cyt_P450_CS"/>
</dbReference>
<sequence>MPPALLLALTLLISILLLIILVDVIYTRLLRPSSAPPTALVLPVVGGMLSFLGGPLALISKFHASCGECFTLPVLHKRITFLIGPHASPFFFKAPDTALSQKEVYEFNVPTFGKGVVFDVDHVTRAEQFRFFAEALKGNRMRSYVQMMVKEAEEFFGAWGDEGVVDLRDELSRLVVLTASRCLLGKEVRETFQDEVAHLVHELDMGMVPLSVFFPYFPIEPHRRRDAARKELAKIFDGIVEKRRQENREEEDVLNTFVHAKYRDGSQLTNDQVLGMLIAVLFAGQHTSSITSTWTGLLLLESHQKQKKGILEGSGKSATFLEKVLDEQRKVIAEHGDELTFDILQSMDSLHFSIKEALRMHPPLIMLLRYAHAPFDVTTSDGKTYTVPKGDIIATSPAYSHRLDHVFDKADEYKPSRLEPGAAEDAKVPFSFIGFGGGRHGCMGEAFAYLQIKAIWSIALRNFEFELIGDNAPEADLTGMVVGPYASQVRFKRRKLK</sequence>
<reference evidence="8" key="1">
    <citation type="submission" date="2020-10" db="EMBL/GenBank/DDBJ databases">
        <title>Unveiling of a novel bifunctional photoreceptor, Dualchrome1, isolated from a cosmopolitan green alga.</title>
        <authorList>
            <person name="Suzuki S."/>
            <person name="Kawachi M."/>
        </authorList>
    </citation>
    <scope>NUCLEOTIDE SEQUENCE</scope>
    <source>
        <strain evidence="8">NIES 2893</strain>
    </source>
</reference>
<dbReference type="EMBL" id="BNJQ01000021">
    <property type="protein sequence ID" value="GHP08618.1"/>
    <property type="molecule type" value="Genomic_DNA"/>
</dbReference>
<keyword evidence="7" id="KW-1133">Transmembrane helix</keyword>
<dbReference type="GO" id="GO:0016705">
    <property type="term" value="F:oxidoreductase activity, acting on paired donors, with incorporation or reduction of molecular oxygen"/>
    <property type="evidence" value="ECO:0007669"/>
    <property type="project" value="InterPro"/>
</dbReference>
<evidence type="ECO:0000256" key="5">
    <source>
        <dbReference type="PIRSR" id="PIRSR602403-1"/>
    </source>
</evidence>
<keyword evidence="3 5" id="KW-0479">Metal-binding</keyword>
<evidence type="ECO:0000313" key="8">
    <source>
        <dbReference type="EMBL" id="GHP08618.1"/>
    </source>
</evidence>
<dbReference type="PRINTS" id="PR00385">
    <property type="entry name" value="P450"/>
</dbReference>
<dbReference type="GO" id="GO:0004497">
    <property type="term" value="F:monooxygenase activity"/>
    <property type="evidence" value="ECO:0007669"/>
    <property type="project" value="UniProtKB-KW"/>
</dbReference>
<comment type="similarity">
    <text evidence="1 6">Belongs to the cytochrome P450 family.</text>
</comment>
<keyword evidence="6" id="KW-0503">Monooxygenase</keyword>
<dbReference type="PANTHER" id="PTHR24304:SF2">
    <property type="entry name" value="24-HYDROXYCHOLESTEROL 7-ALPHA-HYDROXYLASE"/>
    <property type="match status" value="1"/>
</dbReference>
<dbReference type="InterPro" id="IPR002403">
    <property type="entry name" value="Cyt_P450_E_grp-IV"/>
</dbReference>
<dbReference type="GO" id="GO:0005506">
    <property type="term" value="F:iron ion binding"/>
    <property type="evidence" value="ECO:0007669"/>
    <property type="project" value="InterPro"/>
</dbReference>
<dbReference type="Proteomes" id="UP000660262">
    <property type="component" value="Unassembled WGS sequence"/>
</dbReference>
<feature type="transmembrane region" description="Helical" evidence="7">
    <location>
        <begin position="38"/>
        <end position="59"/>
    </location>
</feature>
<accession>A0A830HNW1</accession>
<dbReference type="Pfam" id="PF00067">
    <property type="entry name" value="p450"/>
    <property type="match status" value="1"/>
</dbReference>
<evidence type="ECO:0000256" key="6">
    <source>
        <dbReference type="RuleBase" id="RU000461"/>
    </source>
</evidence>
<evidence type="ECO:0000256" key="1">
    <source>
        <dbReference type="ARBA" id="ARBA00010617"/>
    </source>
</evidence>
<comment type="caution">
    <text evidence="8">The sequence shown here is derived from an EMBL/GenBank/DDBJ whole genome shotgun (WGS) entry which is preliminary data.</text>
</comment>
<evidence type="ECO:0000313" key="9">
    <source>
        <dbReference type="Proteomes" id="UP000660262"/>
    </source>
</evidence>
<keyword evidence="4 5" id="KW-0408">Iron</keyword>
<keyword evidence="7" id="KW-0812">Transmembrane</keyword>
<keyword evidence="2 5" id="KW-0349">Heme</keyword>
<dbReference type="PROSITE" id="PS00086">
    <property type="entry name" value="CYTOCHROME_P450"/>
    <property type="match status" value="1"/>
</dbReference>
<organism evidence="8 9">
    <name type="scientific">Pycnococcus provasolii</name>
    <dbReference type="NCBI Taxonomy" id="41880"/>
    <lineage>
        <taxon>Eukaryota</taxon>
        <taxon>Viridiplantae</taxon>
        <taxon>Chlorophyta</taxon>
        <taxon>Pseudoscourfieldiophyceae</taxon>
        <taxon>Pseudoscourfieldiales</taxon>
        <taxon>Pycnococcaceae</taxon>
        <taxon>Pycnococcus</taxon>
    </lineage>
</organism>
<dbReference type="Gene3D" id="1.10.630.10">
    <property type="entry name" value="Cytochrome P450"/>
    <property type="match status" value="1"/>
</dbReference>
<keyword evidence="9" id="KW-1185">Reference proteome</keyword>
<protein>
    <submittedName>
        <fullName evidence="8">Uncharacterized protein</fullName>
    </submittedName>
</protein>